<dbReference type="InterPro" id="IPR040457">
    <property type="entry name" value="GCP_C"/>
</dbReference>
<dbReference type="Pfam" id="PF04130">
    <property type="entry name" value="GCP_C_terminal"/>
    <property type="match status" value="1"/>
</dbReference>
<feature type="region of interest" description="Disordered" evidence="6">
    <location>
        <begin position="1"/>
        <end position="52"/>
    </location>
</feature>
<dbReference type="OrthoDB" id="2192946at2759"/>
<dbReference type="Gene3D" id="1.20.120.1900">
    <property type="entry name" value="Gamma-tubulin complex, C-terminal domain"/>
    <property type="match status" value="1"/>
</dbReference>
<feature type="region of interest" description="Disordered" evidence="6">
    <location>
        <begin position="70"/>
        <end position="189"/>
    </location>
</feature>
<dbReference type="GO" id="GO:0051225">
    <property type="term" value="P:spindle assembly"/>
    <property type="evidence" value="ECO:0007669"/>
    <property type="project" value="TreeGrafter"/>
</dbReference>
<evidence type="ECO:0000256" key="4">
    <source>
        <dbReference type="ARBA" id="ARBA00023212"/>
    </source>
</evidence>
<dbReference type="GO" id="GO:0031122">
    <property type="term" value="P:cytoplasmic microtubule organization"/>
    <property type="evidence" value="ECO:0007669"/>
    <property type="project" value="TreeGrafter"/>
</dbReference>
<feature type="domain" description="Gamma tubulin complex component protein N-terminal" evidence="8">
    <location>
        <begin position="205"/>
        <end position="580"/>
    </location>
</feature>
<evidence type="ECO:0000256" key="1">
    <source>
        <dbReference type="ARBA" id="ARBA00010337"/>
    </source>
</evidence>
<evidence type="ECO:0000313" key="10">
    <source>
        <dbReference type="Proteomes" id="UP000193467"/>
    </source>
</evidence>
<gene>
    <name evidence="9" type="ORF">BCR35DRAFT_289159</name>
</gene>
<keyword evidence="2 5" id="KW-0963">Cytoplasm</keyword>
<evidence type="ECO:0000313" key="9">
    <source>
        <dbReference type="EMBL" id="ORY88276.1"/>
    </source>
</evidence>
<dbReference type="InterPro" id="IPR042241">
    <property type="entry name" value="GCP_C_sf"/>
</dbReference>
<comment type="caution">
    <text evidence="9">The sequence shown here is derived from an EMBL/GenBank/DDBJ whole genome shotgun (WGS) entry which is preliminary data.</text>
</comment>
<dbReference type="FunCoup" id="A0A1Y2FY64">
    <property type="interactions" value="588"/>
</dbReference>
<dbReference type="GO" id="GO:0000922">
    <property type="term" value="C:spindle pole"/>
    <property type="evidence" value="ECO:0007669"/>
    <property type="project" value="InterPro"/>
</dbReference>
<comment type="subcellular location">
    <subcellularLocation>
        <location evidence="5">Cytoplasm</location>
        <location evidence="5">Cytoskeleton</location>
        <location evidence="5">Microtubule organizing center</location>
    </subcellularLocation>
</comment>
<dbReference type="PANTHER" id="PTHR19302:SF13">
    <property type="entry name" value="GAMMA-TUBULIN COMPLEX COMPONENT 2"/>
    <property type="match status" value="1"/>
</dbReference>
<feature type="compositionally biased region" description="Low complexity" evidence="6">
    <location>
        <begin position="8"/>
        <end position="43"/>
    </location>
</feature>
<dbReference type="GO" id="GO:0007020">
    <property type="term" value="P:microtubule nucleation"/>
    <property type="evidence" value="ECO:0007669"/>
    <property type="project" value="InterPro"/>
</dbReference>
<dbReference type="EMBL" id="MCGR01000011">
    <property type="protein sequence ID" value="ORY88276.1"/>
    <property type="molecule type" value="Genomic_DNA"/>
</dbReference>
<comment type="similarity">
    <text evidence="1 5">Belongs to the TUBGCP family.</text>
</comment>
<evidence type="ECO:0000256" key="5">
    <source>
        <dbReference type="RuleBase" id="RU363050"/>
    </source>
</evidence>
<sequence length="937" mass="104931">MDSRRPVSRQSRSRPPSSLSMRPPSALSFAASSSVAGSSYGGALPPKTPKASAARFGGLAEKDLQKITSSIRTAVKTTGHRSRAAPEPEDLELSGGNESVREPAPAGAFVAETSFSRAPLNSRLPPISPHRVAIASTSSHARKETRRQRDEYDEDDPLASDEEASFEEEDDEDVLATERTRRKREGLDKESLAGLSPELQEALIVEDLLFVLMGIEGQYIEYDPSYTPEDDFDRLQGAQFVVDPALEPWIASVVARFLPLATYYTSIHAFVEQYSVLEHGVINHALCAAIREMLREYLILIAQLEHMFLTSPTFTLQRFWFYLHPTLHTLSLIHSLTSDLVSLNLPSEDDDASSDDSTEDGYGGEAMRGILDEMKGAAAGIKSASEGWQGGVAKGGEVLYVLADKLERTSGDPAARELYGTLLLRASQPYVVILLGWISTGHLSDPWDEFIVKEGKGINRGSLEMDYTDEYWERRYTLRDKGAKKATTGPGGIGREPPRERGLAGGAIVPSFLEPWKNKILLAGKYLNVIRECGIEIEPPEGASFKADELVAMNEESFYKRIDEAYTYANKKLLRLLLEEQHLVSRLKSIKQYFFIDHGDAFTHFLDLAKHELSKKRKHASESKLQSLLELALRHPSSASASDPFKDDLKVGLGGSTLTEWLVKIVNVSGAFSGEDGVDALGTGMMEEGKKEEQQGVEKTTLHAWEAFTLDYTVKFPLSLVISRKTILRYQLLFRHLLQLKHAERVLAETWTEHTKSPLWRKRSVYPELESWKLRVFGLRARMFAFVQQMYSFAVSGVLEVNWTTLEKKLEKVETVDQLLRDHVDFLDTCLKECLLTNEKLLTLHSKLLQVCTLFSSYTAHFTRVIASVQAQAEAAGGDWSKVPFSKQWDFLDKFEANFNHHNKTNLDRLTYHASRENAQLLPLVVRLTNLKISSQP</sequence>
<dbReference type="GO" id="GO:0051011">
    <property type="term" value="F:microtubule minus-end binding"/>
    <property type="evidence" value="ECO:0007669"/>
    <property type="project" value="TreeGrafter"/>
</dbReference>
<dbReference type="GO" id="GO:0051321">
    <property type="term" value="P:meiotic cell cycle"/>
    <property type="evidence" value="ECO:0007669"/>
    <property type="project" value="TreeGrafter"/>
</dbReference>
<dbReference type="STRING" id="106004.A0A1Y2FY64"/>
<protein>
    <recommendedName>
        <fullName evidence="5">Spindle pole body component</fullName>
    </recommendedName>
</protein>
<reference evidence="9 10" key="1">
    <citation type="submission" date="2016-07" db="EMBL/GenBank/DDBJ databases">
        <title>Pervasive Adenine N6-methylation of Active Genes in Fungi.</title>
        <authorList>
            <consortium name="DOE Joint Genome Institute"/>
            <person name="Mondo S.J."/>
            <person name="Dannebaum R.O."/>
            <person name="Kuo R.C."/>
            <person name="Labutti K."/>
            <person name="Haridas S."/>
            <person name="Kuo A."/>
            <person name="Salamov A."/>
            <person name="Ahrendt S.R."/>
            <person name="Lipzen A."/>
            <person name="Sullivan W."/>
            <person name="Andreopoulos W.B."/>
            <person name="Clum A."/>
            <person name="Lindquist E."/>
            <person name="Daum C."/>
            <person name="Ramamoorthy G.K."/>
            <person name="Gryganskyi A."/>
            <person name="Culley D."/>
            <person name="Magnuson J.K."/>
            <person name="James T.Y."/>
            <person name="O'Malley M.A."/>
            <person name="Stajich J.E."/>
            <person name="Spatafora J.W."/>
            <person name="Visel A."/>
            <person name="Grigoriev I.V."/>
        </authorList>
    </citation>
    <scope>NUCLEOTIDE SEQUENCE [LARGE SCALE GENOMIC DNA]</scope>
    <source>
        <strain evidence="9 10">62-1032</strain>
    </source>
</reference>
<evidence type="ECO:0000256" key="6">
    <source>
        <dbReference type="SAM" id="MobiDB-lite"/>
    </source>
</evidence>
<name>A0A1Y2FY64_9BASI</name>
<dbReference type="FunFam" id="1.20.120.1900:FF:000011">
    <property type="entry name" value="Spindle pole body component"/>
    <property type="match status" value="1"/>
</dbReference>
<keyword evidence="4 5" id="KW-0206">Cytoskeleton</keyword>
<dbReference type="GO" id="GO:0043015">
    <property type="term" value="F:gamma-tubulin binding"/>
    <property type="evidence" value="ECO:0007669"/>
    <property type="project" value="InterPro"/>
</dbReference>
<evidence type="ECO:0000256" key="2">
    <source>
        <dbReference type="ARBA" id="ARBA00022490"/>
    </source>
</evidence>
<dbReference type="PANTHER" id="PTHR19302">
    <property type="entry name" value="GAMMA TUBULIN COMPLEX PROTEIN"/>
    <property type="match status" value="1"/>
</dbReference>
<keyword evidence="10" id="KW-1185">Reference proteome</keyword>
<keyword evidence="3 5" id="KW-0493">Microtubule</keyword>
<evidence type="ECO:0000259" key="8">
    <source>
        <dbReference type="Pfam" id="PF17681"/>
    </source>
</evidence>
<dbReference type="Proteomes" id="UP000193467">
    <property type="component" value="Unassembled WGS sequence"/>
</dbReference>
<organism evidence="9 10">
    <name type="scientific">Leucosporidium creatinivorum</name>
    <dbReference type="NCBI Taxonomy" id="106004"/>
    <lineage>
        <taxon>Eukaryota</taxon>
        <taxon>Fungi</taxon>
        <taxon>Dikarya</taxon>
        <taxon>Basidiomycota</taxon>
        <taxon>Pucciniomycotina</taxon>
        <taxon>Microbotryomycetes</taxon>
        <taxon>Leucosporidiales</taxon>
        <taxon>Leucosporidium</taxon>
    </lineage>
</organism>
<dbReference type="InParanoid" id="A0A1Y2FY64"/>
<dbReference type="InterPro" id="IPR041470">
    <property type="entry name" value="GCP_N"/>
</dbReference>
<accession>A0A1Y2FY64</accession>
<dbReference type="Pfam" id="PF17681">
    <property type="entry name" value="GCP_N_terminal"/>
    <property type="match status" value="1"/>
</dbReference>
<feature type="compositionally biased region" description="Acidic residues" evidence="6">
    <location>
        <begin position="151"/>
        <end position="175"/>
    </location>
</feature>
<dbReference type="GO" id="GO:0005874">
    <property type="term" value="C:microtubule"/>
    <property type="evidence" value="ECO:0007669"/>
    <property type="project" value="UniProtKB-KW"/>
</dbReference>
<proteinExistence type="inferred from homology"/>
<dbReference type="InterPro" id="IPR007259">
    <property type="entry name" value="GCP"/>
</dbReference>
<dbReference type="AlphaFoldDB" id="A0A1Y2FY64"/>
<evidence type="ECO:0000259" key="7">
    <source>
        <dbReference type="Pfam" id="PF04130"/>
    </source>
</evidence>
<dbReference type="GO" id="GO:0000278">
    <property type="term" value="P:mitotic cell cycle"/>
    <property type="evidence" value="ECO:0007669"/>
    <property type="project" value="TreeGrafter"/>
</dbReference>
<dbReference type="GO" id="GO:0044732">
    <property type="term" value="C:mitotic spindle pole body"/>
    <property type="evidence" value="ECO:0007669"/>
    <property type="project" value="TreeGrafter"/>
</dbReference>
<dbReference type="GO" id="GO:0000930">
    <property type="term" value="C:gamma-tubulin complex"/>
    <property type="evidence" value="ECO:0007669"/>
    <property type="project" value="UniProtKB-ARBA"/>
</dbReference>
<feature type="domain" description="Gamma tubulin complex component C-terminal" evidence="7">
    <location>
        <begin position="583"/>
        <end position="928"/>
    </location>
</feature>
<evidence type="ECO:0000256" key="3">
    <source>
        <dbReference type="ARBA" id="ARBA00022701"/>
    </source>
</evidence>